<proteinExistence type="predicted"/>
<evidence type="ECO:0000259" key="1">
    <source>
        <dbReference type="Pfam" id="PF09937"/>
    </source>
</evidence>
<dbReference type="Pfam" id="PF09937">
    <property type="entry name" value="DUF2169"/>
    <property type="match status" value="1"/>
</dbReference>
<organism evidence="2 3">
    <name type="scientific">Myxococcus fulvus (strain ATCC BAA-855 / HW-1)</name>
    <dbReference type="NCBI Taxonomy" id="483219"/>
    <lineage>
        <taxon>Bacteria</taxon>
        <taxon>Pseudomonadati</taxon>
        <taxon>Myxococcota</taxon>
        <taxon>Myxococcia</taxon>
        <taxon>Myxococcales</taxon>
        <taxon>Cystobacterineae</taxon>
        <taxon>Myxococcaceae</taxon>
        <taxon>Myxococcus</taxon>
    </lineage>
</organism>
<evidence type="ECO:0000313" key="2">
    <source>
        <dbReference type="EMBL" id="AEI63724.1"/>
    </source>
</evidence>
<gene>
    <name evidence="2" type="ordered locus">LILAB_09065</name>
</gene>
<dbReference type="EMBL" id="CP002830">
    <property type="protein sequence ID" value="AEI63724.1"/>
    <property type="molecule type" value="Genomic_DNA"/>
</dbReference>
<dbReference type="Proteomes" id="UP000000488">
    <property type="component" value="Chromosome"/>
</dbReference>
<dbReference type="InterPro" id="IPR018683">
    <property type="entry name" value="DUF2169"/>
</dbReference>
<accession>F8CI65</accession>
<feature type="domain" description="DUF2169" evidence="1">
    <location>
        <begin position="22"/>
        <end position="316"/>
    </location>
</feature>
<dbReference type="HOGENOM" id="CLU_045796_0_0_7"/>
<dbReference type="AlphaFoldDB" id="F8CI65"/>
<name>F8CI65_MYXFH</name>
<sequence length="339" mass="37360">MRNAIDNRTPFVCEPFVLPDEDGRPTLVLVVKATYRLGQGALRLAEKQVPVNAGGTWWGPPEASSYRYEPECAPFKPAADIVLVGHAHARERNTTSLLVSLKVGTAQKAVRVVGDRVWFKSLGSVSMTRPLPFERMPLRYERAFGGWDRGAPDPARHAFEPRNPVGVGFRVDSRSFEGELRLPNLEDPEHPLKQPGQRVPPAGFGFLSPHWQPRAAFAGTYDEAWRKQRMPRLPKDFDRRYYNAASPGLVVPGYLKGGTPVTVVNASPQPLSFQLPAEAPPEVSVSLSFSGDTPMALKLDTCIIDTDDACVMLLWRGSVTLRDGPDDVWDIAVKPPSVG</sequence>
<protein>
    <recommendedName>
        <fullName evidence="1">DUF2169 domain-containing protein</fullName>
    </recommendedName>
</protein>
<dbReference type="STRING" id="483219.LILAB_09065"/>
<reference evidence="2 3" key="1">
    <citation type="journal article" date="2011" name="J. Bacteriol.">
        <title>Genome sequence of the halotolerant marine bacterium Myxococcus fulvus HW-1.</title>
        <authorList>
            <person name="Li Z.F."/>
            <person name="Li X."/>
            <person name="Liu H."/>
            <person name="Liu X."/>
            <person name="Han K."/>
            <person name="Wu Z.H."/>
            <person name="Hu W."/>
            <person name="Li F.F."/>
            <person name="Li Y.Z."/>
        </authorList>
    </citation>
    <scope>NUCLEOTIDE SEQUENCE [LARGE SCALE GENOMIC DNA]</scope>
    <source>
        <strain evidence="3">ATCC BAA-855 / HW-1</strain>
    </source>
</reference>
<dbReference type="eggNOG" id="COG5351">
    <property type="taxonomic scope" value="Bacteria"/>
</dbReference>
<evidence type="ECO:0000313" key="3">
    <source>
        <dbReference type="Proteomes" id="UP000000488"/>
    </source>
</evidence>
<dbReference type="KEGG" id="mfu:LILAB_09065"/>